<dbReference type="Pfam" id="PF04233">
    <property type="entry name" value="Phage_Mu_F"/>
    <property type="match status" value="1"/>
</dbReference>
<dbReference type="EMBL" id="BAFN01000001">
    <property type="protein sequence ID" value="GAN35002.1"/>
    <property type="molecule type" value="Genomic_DNA"/>
</dbReference>
<evidence type="ECO:0000259" key="1">
    <source>
        <dbReference type="Pfam" id="PF04233"/>
    </source>
</evidence>
<protein>
    <recommendedName>
        <fullName evidence="1">Phage head morphogenesis domain-containing protein</fullName>
    </recommendedName>
</protein>
<accession>A0ABQ0K1X2</accession>
<feature type="domain" description="Phage head morphogenesis" evidence="1">
    <location>
        <begin position="3"/>
        <end position="67"/>
    </location>
</feature>
<dbReference type="InterPro" id="IPR006528">
    <property type="entry name" value="Phage_head_morphogenesis_dom"/>
</dbReference>
<reference evidence="3" key="1">
    <citation type="journal article" date="2015" name="Genome Announc.">
        <title>Draft Genome Sequence of an Anaerobic Ammonium-Oxidizing Bacterium, "Candidatus Brocadia sinica".</title>
        <authorList>
            <person name="Oshiki M."/>
            <person name="Shinyako-Hata K."/>
            <person name="Satoh H."/>
            <person name="Okabe S."/>
        </authorList>
    </citation>
    <scope>NUCLEOTIDE SEQUENCE [LARGE SCALE GENOMIC DNA]</scope>
    <source>
        <strain evidence="3">JPN1</strain>
    </source>
</reference>
<comment type="caution">
    <text evidence="2">The sequence shown here is derived from an EMBL/GenBank/DDBJ whole genome shotgun (WGS) entry which is preliminary data.</text>
</comment>
<keyword evidence="3" id="KW-1185">Reference proteome</keyword>
<proteinExistence type="predicted"/>
<organism evidence="2 3">
    <name type="scientific">Candidatus Brocadia sinica JPN1</name>
    <dbReference type="NCBI Taxonomy" id="1197129"/>
    <lineage>
        <taxon>Bacteria</taxon>
        <taxon>Pseudomonadati</taxon>
        <taxon>Planctomycetota</taxon>
        <taxon>Candidatus Brocadiia</taxon>
        <taxon>Candidatus Brocadiales</taxon>
        <taxon>Candidatus Brocadiaceae</taxon>
        <taxon>Candidatus Brocadia</taxon>
    </lineage>
</organism>
<evidence type="ECO:0000313" key="3">
    <source>
        <dbReference type="Proteomes" id="UP000032309"/>
    </source>
</evidence>
<dbReference type="Proteomes" id="UP000032309">
    <property type="component" value="Unassembled WGS sequence"/>
</dbReference>
<gene>
    <name evidence="2" type="ORF">BROSI_A3547</name>
</gene>
<evidence type="ECO:0000313" key="2">
    <source>
        <dbReference type="EMBL" id="GAN35002.1"/>
    </source>
</evidence>
<name>A0ABQ0K1X2_9BACT</name>
<sequence length="232" mass="26144">MRVAYAAGNYQQMMAVGGERPYWRYVGGLSETPRPLHLKWSGTVLPADDPWWNTHYPPNDWGCKCEVVSQTQEEIDSLRKEGMKISTERPDDGAYQWADKNGNTHTIPNGIGPGWAYNPGKTAWGETLSEDVMDTWRTQGAKAWERLTPGDWESYGSPEKVPLHAPVASLDYTISKTIEGMELATEKILGCPEKVFSFQSGEFRYDTLVNAKTLARHIDPNVLRISHSLQKQ</sequence>